<dbReference type="Pfam" id="PF05222">
    <property type="entry name" value="AlaDh_PNT_N"/>
    <property type="match status" value="1"/>
</dbReference>
<evidence type="ECO:0000313" key="11">
    <source>
        <dbReference type="EMBL" id="SFF27406.1"/>
    </source>
</evidence>
<dbReference type="InterPro" id="IPR008143">
    <property type="entry name" value="Ala_DH/PNT_CS2"/>
</dbReference>
<name>A0A1I2HF75_9MICO</name>
<gene>
    <name evidence="11" type="ORF">SAMN04488035_2238</name>
</gene>
<dbReference type="GO" id="GO:0006740">
    <property type="term" value="P:NADPH regeneration"/>
    <property type="evidence" value="ECO:0007669"/>
    <property type="project" value="TreeGrafter"/>
</dbReference>
<accession>A0A1I2HF75</accession>
<dbReference type="Gene3D" id="3.40.50.720">
    <property type="entry name" value="NAD(P)-binding Rossmann-like Domain"/>
    <property type="match status" value="2"/>
</dbReference>
<dbReference type="PANTHER" id="PTHR10160:SF19">
    <property type="entry name" value="PROTON-TRANSLOCATING NAD(P)(+) TRANSHYDROGENASE"/>
    <property type="match status" value="1"/>
</dbReference>
<feature type="domain" description="Alanine dehydrogenase/pyridine nucleotide transhydrogenase NAD(H)-binding" evidence="9">
    <location>
        <begin position="156"/>
        <end position="321"/>
    </location>
</feature>
<dbReference type="GO" id="GO:0050661">
    <property type="term" value="F:NADP binding"/>
    <property type="evidence" value="ECO:0007669"/>
    <property type="project" value="TreeGrafter"/>
</dbReference>
<dbReference type="Pfam" id="PF01262">
    <property type="entry name" value="AlaDh_PNT_C"/>
    <property type="match status" value="1"/>
</dbReference>
<dbReference type="SMART" id="SM01002">
    <property type="entry name" value="AlaDh_PNT_C"/>
    <property type="match status" value="1"/>
</dbReference>
<comment type="catalytic activity">
    <reaction evidence="8">
        <text>NAD(+) + NADPH + H(+)(in) = NADH + NADP(+) + H(+)(out)</text>
        <dbReference type="Rhea" id="RHEA:47992"/>
        <dbReference type="ChEBI" id="CHEBI:15378"/>
        <dbReference type="ChEBI" id="CHEBI:57540"/>
        <dbReference type="ChEBI" id="CHEBI:57783"/>
        <dbReference type="ChEBI" id="CHEBI:57945"/>
        <dbReference type="ChEBI" id="CHEBI:58349"/>
        <dbReference type="EC" id="7.1.1.1"/>
    </reaction>
</comment>
<keyword evidence="4" id="KW-0547">Nucleotide-binding</keyword>
<dbReference type="CDD" id="cd05304">
    <property type="entry name" value="Rubrum_tdh"/>
    <property type="match status" value="1"/>
</dbReference>
<dbReference type="PANTHER" id="PTHR10160">
    <property type="entry name" value="NAD(P) TRANSHYDROGENASE"/>
    <property type="match status" value="1"/>
</dbReference>
<dbReference type="RefSeq" id="WP_093378707.1">
    <property type="nucleotide sequence ID" value="NZ_BNAN01000004.1"/>
</dbReference>
<evidence type="ECO:0000259" key="9">
    <source>
        <dbReference type="SMART" id="SM01002"/>
    </source>
</evidence>
<evidence type="ECO:0000259" key="10">
    <source>
        <dbReference type="SMART" id="SM01003"/>
    </source>
</evidence>
<reference evidence="12" key="1">
    <citation type="submission" date="2016-10" db="EMBL/GenBank/DDBJ databases">
        <authorList>
            <person name="Varghese N."/>
            <person name="Submissions S."/>
        </authorList>
    </citation>
    <scope>NUCLEOTIDE SEQUENCE [LARGE SCALE GENOMIC DNA]</scope>
    <source>
        <strain evidence="12">DSM 19083</strain>
    </source>
</reference>
<feature type="domain" description="Alanine dehydrogenase/pyridine nucleotide transhydrogenase N-terminal" evidence="10">
    <location>
        <begin position="14"/>
        <end position="147"/>
    </location>
</feature>
<evidence type="ECO:0000256" key="7">
    <source>
        <dbReference type="ARBA" id="ARBA00023027"/>
    </source>
</evidence>
<dbReference type="InterPro" id="IPR007698">
    <property type="entry name" value="AlaDH/PNT_NAD(H)-bd"/>
</dbReference>
<dbReference type="GO" id="GO:0016491">
    <property type="term" value="F:oxidoreductase activity"/>
    <property type="evidence" value="ECO:0007669"/>
    <property type="project" value="InterPro"/>
</dbReference>
<sequence length="392" mass="39426">MPDETTQPTPVAVGVLREAAGERRVALVPEVVETLVSRGLVVRVEAGAGTDAWFADDVYVAAGAQVTSRAVAATSDVVVSVHRPGPDVVDALTPGQTLIGLLGARADREGLVELERRGVRALSLDLLPRTLSRAQTMDALSSQASVAGYRAALLGAETFARYLPMMITAAGTARPAKVLVLGAGVAGLQAIGTARRLGAQVTGYDVRPAAREEVTSLGATFLTTSVTAGAGEGGYARALTAQETAAQQAELGAKIAGFDIVITTAQVPGARPPLLVTEDTLDQMAPGSVLVDLAASALGGNVAGSAPGQSVVTDRGVTIVGAHDLPSRMATGASTAYARNIAAVLGVVVADDAVVLDPADEVVGALWVGADLPAAPAPVTVPSVPTVEGEGA</sequence>
<evidence type="ECO:0000256" key="3">
    <source>
        <dbReference type="ARBA" id="ARBA00012943"/>
    </source>
</evidence>
<dbReference type="SUPFAM" id="SSF52283">
    <property type="entry name" value="Formate/glycerate dehydrogenase catalytic domain-like"/>
    <property type="match status" value="1"/>
</dbReference>
<evidence type="ECO:0000256" key="1">
    <source>
        <dbReference type="ARBA" id="ARBA00003943"/>
    </source>
</evidence>
<dbReference type="AlphaFoldDB" id="A0A1I2HF75"/>
<organism evidence="11 12">
    <name type="scientific">Flavimobilis marinus</name>
    <dbReference type="NCBI Taxonomy" id="285351"/>
    <lineage>
        <taxon>Bacteria</taxon>
        <taxon>Bacillati</taxon>
        <taxon>Actinomycetota</taxon>
        <taxon>Actinomycetes</taxon>
        <taxon>Micrococcales</taxon>
        <taxon>Jonesiaceae</taxon>
        <taxon>Flavimobilis</taxon>
    </lineage>
</organism>
<dbReference type="STRING" id="285351.SAMN04488035_2238"/>
<keyword evidence="5" id="KW-0521">NADP</keyword>
<dbReference type="EMBL" id="FONZ01000004">
    <property type="protein sequence ID" value="SFF27406.1"/>
    <property type="molecule type" value="Genomic_DNA"/>
</dbReference>
<evidence type="ECO:0000256" key="6">
    <source>
        <dbReference type="ARBA" id="ARBA00022967"/>
    </source>
</evidence>
<evidence type="ECO:0000313" key="12">
    <source>
        <dbReference type="Proteomes" id="UP000198520"/>
    </source>
</evidence>
<dbReference type="InterPro" id="IPR036291">
    <property type="entry name" value="NAD(P)-bd_dom_sf"/>
</dbReference>
<evidence type="ECO:0000256" key="8">
    <source>
        <dbReference type="ARBA" id="ARBA00048202"/>
    </source>
</evidence>
<dbReference type="SMART" id="SM01003">
    <property type="entry name" value="AlaDh_PNT_N"/>
    <property type="match status" value="1"/>
</dbReference>
<evidence type="ECO:0000256" key="2">
    <source>
        <dbReference type="ARBA" id="ARBA00005689"/>
    </source>
</evidence>
<dbReference type="EC" id="7.1.1.1" evidence="3"/>
<protein>
    <recommendedName>
        <fullName evidence="3">proton-translocating NAD(P)(+) transhydrogenase</fullName>
        <ecNumber evidence="3">7.1.1.1</ecNumber>
    </recommendedName>
</protein>
<dbReference type="PROSITE" id="PS00837">
    <property type="entry name" value="ALADH_PNT_2"/>
    <property type="match status" value="1"/>
</dbReference>
<dbReference type="GO" id="GO:0008750">
    <property type="term" value="F:proton-translocating NAD(P)+ transhydrogenase activity"/>
    <property type="evidence" value="ECO:0007669"/>
    <property type="project" value="UniProtKB-EC"/>
</dbReference>
<comment type="similarity">
    <text evidence="2">Belongs to the AlaDH/PNT family.</text>
</comment>
<evidence type="ECO:0000256" key="4">
    <source>
        <dbReference type="ARBA" id="ARBA00022741"/>
    </source>
</evidence>
<proteinExistence type="inferred from homology"/>
<dbReference type="Proteomes" id="UP000198520">
    <property type="component" value="Unassembled WGS sequence"/>
</dbReference>
<keyword evidence="12" id="KW-1185">Reference proteome</keyword>
<dbReference type="GO" id="GO:0005886">
    <property type="term" value="C:plasma membrane"/>
    <property type="evidence" value="ECO:0007669"/>
    <property type="project" value="TreeGrafter"/>
</dbReference>
<comment type="function">
    <text evidence="1">The transhydrogenation between NADH and NADP is coupled to respiration and ATP hydrolysis and functions as a proton pump across the membrane.</text>
</comment>
<dbReference type="OrthoDB" id="9804592at2"/>
<evidence type="ECO:0000256" key="5">
    <source>
        <dbReference type="ARBA" id="ARBA00022857"/>
    </source>
</evidence>
<dbReference type="SUPFAM" id="SSF51735">
    <property type="entry name" value="NAD(P)-binding Rossmann-fold domains"/>
    <property type="match status" value="1"/>
</dbReference>
<keyword evidence="6" id="KW-1278">Translocase</keyword>
<keyword evidence="7" id="KW-0520">NAD</keyword>
<dbReference type="InterPro" id="IPR007886">
    <property type="entry name" value="AlaDH/PNT_N"/>
</dbReference>